<dbReference type="RefSeq" id="WP_194447806.1">
    <property type="nucleotide sequence ID" value="NZ_CP063849.1"/>
</dbReference>
<organism evidence="3 4">
    <name type="scientific">Paludibaculum fermentans</name>
    <dbReference type="NCBI Taxonomy" id="1473598"/>
    <lineage>
        <taxon>Bacteria</taxon>
        <taxon>Pseudomonadati</taxon>
        <taxon>Acidobacteriota</taxon>
        <taxon>Terriglobia</taxon>
        <taxon>Bryobacterales</taxon>
        <taxon>Bryobacteraceae</taxon>
        <taxon>Paludibaculum</taxon>
    </lineage>
</organism>
<keyword evidence="4" id="KW-1185">Reference proteome</keyword>
<dbReference type="AlphaFoldDB" id="A0A7S7SHP1"/>
<name>A0A7S7SHP1_PALFE</name>
<dbReference type="Proteomes" id="UP000593892">
    <property type="component" value="Chromosome"/>
</dbReference>
<evidence type="ECO:0000313" key="3">
    <source>
        <dbReference type="EMBL" id="QOY86137.1"/>
    </source>
</evidence>
<gene>
    <name evidence="3" type="ORF">IRI77_25450</name>
</gene>
<proteinExistence type="predicted"/>
<protein>
    <submittedName>
        <fullName evidence="3">Uncharacterized protein</fullName>
    </submittedName>
</protein>
<dbReference type="KEGG" id="pfer:IRI77_25450"/>
<evidence type="ECO:0000313" key="4">
    <source>
        <dbReference type="Proteomes" id="UP000593892"/>
    </source>
</evidence>
<feature type="chain" id="PRO_5032939517" evidence="2">
    <location>
        <begin position="25"/>
        <end position="662"/>
    </location>
</feature>
<accession>A0A7S7SHP1</accession>
<evidence type="ECO:0000256" key="1">
    <source>
        <dbReference type="SAM" id="MobiDB-lite"/>
    </source>
</evidence>
<feature type="region of interest" description="Disordered" evidence="1">
    <location>
        <begin position="246"/>
        <end position="274"/>
    </location>
</feature>
<sequence length="662" mass="74321">MPSPWKPLSAVVFLCAMSLPQLLAADVPLKVFWRRDSKTTSAESGDPKQPGFLILVPTDKGAKLSVVPGQLRATLMFPKANRRQLDGRPVQVRLVNKNAIISTTHFQIDLTPEDELEIDEYLDTLPEGHRFEPALEIRGFKVGEAPSTAAVIVPTMLDLEIDSKATDTEEDSVVFRAIYLPNELRIHIVEPGLWATKPVVDPPPMKPCQIALNPKTDTLTFHFLNRLNLTNVLQSKEVEDKGLQFEFTPPQAPKTSSEMSSMQSKNRTGDLSSKEKAEYRMLQRLPLERRTTRDDSGRPAAGQPVTKYAAVARPRELPAPAKPYNRRFSYFAPASNREMPLYLSGSFTHSSTAAGKSKDIANFEVSFNPDSKIWNGLNFLHLGSFTSIAPSLYAKMNTNGVVNDENVFRYQLPIRLDYYKPACCQKDDDGLDKIFHLSTLRRISWYTGFLGEATRITNKRTYGGVSEFRFFFSKVKSDDFSYTLQPLLGYEVGRYREQTSNTFTEADATGVIKGADGKPVSEIQLVERRGTFSRLHGSVHSTLTIASKSSLNINYDMFRLLRPESYFDDKASAAGYFTPYKSGTLPATYAAVDTTYSFIAAGRLEKGTRRYLEITYNQEFTKFFDVKFSYTRGELAPAFQFVNKFEVGLALKILGKDSANPR</sequence>
<feature type="signal peptide" evidence="2">
    <location>
        <begin position="1"/>
        <end position="24"/>
    </location>
</feature>
<evidence type="ECO:0000256" key="2">
    <source>
        <dbReference type="SAM" id="SignalP"/>
    </source>
</evidence>
<dbReference type="EMBL" id="CP063849">
    <property type="protein sequence ID" value="QOY86137.1"/>
    <property type="molecule type" value="Genomic_DNA"/>
</dbReference>
<reference evidence="3 4" key="1">
    <citation type="submission" date="2020-10" db="EMBL/GenBank/DDBJ databases">
        <title>Complete genome sequence of Paludibaculum fermentans P105T, a facultatively anaerobic acidobacterium capable of dissimilatory Fe(III) reduction.</title>
        <authorList>
            <person name="Dedysh S.N."/>
            <person name="Beletsky A.V."/>
            <person name="Kulichevskaya I.S."/>
            <person name="Mardanov A.V."/>
            <person name="Ravin N.V."/>
        </authorList>
    </citation>
    <scope>NUCLEOTIDE SEQUENCE [LARGE SCALE GENOMIC DNA]</scope>
    <source>
        <strain evidence="3 4">P105</strain>
    </source>
</reference>
<feature type="compositionally biased region" description="Polar residues" evidence="1">
    <location>
        <begin position="253"/>
        <end position="271"/>
    </location>
</feature>
<keyword evidence="2" id="KW-0732">Signal</keyword>